<feature type="domain" description="SHOCT" evidence="1">
    <location>
        <begin position="5"/>
        <end position="26"/>
    </location>
</feature>
<evidence type="ECO:0000259" key="1">
    <source>
        <dbReference type="Pfam" id="PF09851"/>
    </source>
</evidence>
<name>A0ABW3EHB4_9ACTN</name>
<comment type="caution">
    <text evidence="2">The sequence shown here is derived from an EMBL/GenBank/DDBJ whole genome shotgun (WGS) entry which is preliminary data.</text>
</comment>
<reference evidence="3" key="1">
    <citation type="journal article" date="2019" name="Int. J. Syst. Evol. Microbiol.">
        <title>The Global Catalogue of Microorganisms (GCM) 10K type strain sequencing project: providing services to taxonomists for standard genome sequencing and annotation.</title>
        <authorList>
            <consortium name="The Broad Institute Genomics Platform"/>
            <consortium name="The Broad Institute Genome Sequencing Center for Infectious Disease"/>
            <person name="Wu L."/>
            <person name="Ma J."/>
        </authorList>
    </citation>
    <scope>NUCLEOTIDE SEQUENCE [LARGE SCALE GENOMIC DNA]</scope>
    <source>
        <strain evidence="3">JCM 31202</strain>
    </source>
</reference>
<protein>
    <submittedName>
        <fullName evidence="2">SHOCT domain-containing protein</fullName>
    </submittedName>
</protein>
<gene>
    <name evidence="2" type="ORF">ACFQ11_01945</name>
</gene>
<dbReference type="Proteomes" id="UP001596972">
    <property type="component" value="Unassembled WGS sequence"/>
</dbReference>
<dbReference type="InterPro" id="IPR018649">
    <property type="entry name" value="SHOCT"/>
</dbReference>
<evidence type="ECO:0000313" key="2">
    <source>
        <dbReference type="EMBL" id="MFD0899150.1"/>
    </source>
</evidence>
<organism evidence="2 3">
    <name type="scientific">Actinomadura sediminis</name>
    <dbReference type="NCBI Taxonomy" id="1038904"/>
    <lineage>
        <taxon>Bacteria</taxon>
        <taxon>Bacillati</taxon>
        <taxon>Actinomycetota</taxon>
        <taxon>Actinomycetes</taxon>
        <taxon>Streptosporangiales</taxon>
        <taxon>Thermomonosporaceae</taxon>
        <taxon>Actinomadura</taxon>
    </lineage>
</organism>
<dbReference type="Pfam" id="PF09851">
    <property type="entry name" value="SHOCT"/>
    <property type="match status" value="1"/>
</dbReference>
<dbReference type="EMBL" id="JBHTJA010000002">
    <property type="protein sequence ID" value="MFD0899150.1"/>
    <property type="molecule type" value="Genomic_DNA"/>
</dbReference>
<proteinExistence type="predicted"/>
<dbReference type="RefSeq" id="WP_378296168.1">
    <property type="nucleotide sequence ID" value="NZ_JBHTJA010000002.1"/>
</dbReference>
<sequence>MWLCLAERYARGEIDTEEYDERLAKLR</sequence>
<evidence type="ECO:0000313" key="3">
    <source>
        <dbReference type="Proteomes" id="UP001596972"/>
    </source>
</evidence>
<keyword evidence="3" id="KW-1185">Reference proteome</keyword>
<accession>A0ABW3EHB4</accession>